<dbReference type="SUPFAM" id="SSF81901">
    <property type="entry name" value="HCP-like"/>
    <property type="match status" value="1"/>
</dbReference>
<dbReference type="Pfam" id="PF08238">
    <property type="entry name" value="Sel1"/>
    <property type="match status" value="3"/>
</dbReference>
<dbReference type="InterPro" id="IPR011990">
    <property type="entry name" value="TPR-like_helical_dom_sf"/>
</dbReference>
<feature type="domain" description="DUF6396" evidence="1">
    <location>
        <begin position="234"/>
        <end position="341"/>
    </location>
</feature>
<organism evidence="2 3">
    <name type="scientific">Pseudomonas reidholzensis</name>
    <dbReference type="NCBI Taxonomy" id="1785162"/>
    <lineage>
        <taxon>Bacteria</taxon>
        <taxon>Pseudomonadati</taxon>
        <taxon>Pseudomonadota</taxon>
        <taxon>Gammaproteobacteria</taxon>
        <taxon>Pseudomonadales</taxon>
        <taxon>Pseudomonadaceae</taxon>
        <taxon>Pseudomonas</taxon>
    </lineage>
</organism>
<dbReference type="EMBL" id="UNOZ01000030">
    <property type="protein sequence ID" value="SYX91689.1"/>
    <property type="molecule type" value="Genomic_DNA"/>
</dbReference>
<proteinExistence type="predicted"/>
<accession>A0A383RXB7</accession>
<dbReference type="AlphaFoldDB" id="A0A383RXB7"/>
<evidence type="ECO:0000313" key="3">
    <source>
        <dbReference type="Proteomes" id="UP000263595"/>
    </source>
</evidence>
<keyword evidence="2" id="KW-0449">Lipoprotein</keyword>
<evidence type="ECO:0000313" key="2">
    <source>
        <dbReference type="EMBL" id="SYX91689.1"/>
    </source>
</evidence>
<gene>
    <name evidence="2" type="ORF">CCOS865_03969</name>
</gene>
<name>A0A383RXB7_9PSED</name>
<reference evidence="3" key="1">
    <citation type="submission" date="2018-08" db="EMBL/GenBank/DDBJ databases">
        <authorList>
            <person name="Blom J."/>
        </authorList>
    </citation>
    <scope>NUCLEOTIDE SEQUENCE [LARGE SCALE GENOMIC DNA]</scope>
    <source>
        <strain evidence="3">CCOS 865</strain>
    </source>
</reference>
<dbReference type="PROSITE" id="PS51257">
    <property type="entry name" value="PROKAR_LIPOPROTEIN"/>
    <property type="match status" value="1"/>
</dbReference>
<dbReference type="InterPro" id="IPR045653">
    <property type="entry name" value="DUF6396"/>
</dbReference>
<dbReference type="Pfam" id="PF19933">
    <property type="entry name" value="DUF6396"/>
    <property type="match status" value="1"/>
</dbReference>
<dbReference type="Proteomes" id="UP000263595">
    <property type="component" value="Unassembled WGS sequence"/>
</dbReference>
<protein>
    <submittedName>
        <fullName evidence="2">Lipoprotein</fullName>
    </submittedName>
</protein>
<dbReference type="Gene3D" id="1.25.40.10">
    <property type="entry name" value="Tetratricopeptide repeat domain"/>
    <property type="match status" value="1"/>
</dbReference>
<dbReference type="SMART" id="SM00671">
    <property type="entry name" value="SEL1"/>
    <property type="match status" value="2"/>
</dbReference>
<sequence>MRCLLVACSVLLASCDADGKFVFSTKEIFVKPLSGVEINLIFTCAHEEIPAPQPDTDLLFQYARWMQKNNQLKKVKAVSLEVERLYRISSENGHFKANINLQNGAMRGDFELRGDEYLRLSQQLIEAKVATGYYFVAIFLQQGAAGLRMDPEMAMRYYRKAADEGSAQAQYYVADKLAPRDIAPDIARQMYRCAATQGNGRAAVFAGMERRDTENYQEALEFFQMAAAAGYSSAASRLVKAFRTTEPDGRVYYLGQREDLERADRYKSIWRVLSNYSYAAPSVPEINEIVPLPPATLPPWDGKLQWLETRLANVPPEKPSEVLIHQLAKAKVLDPATGKPMPGSPAFSDANFPVMTCVSGEVCPQTGYWKIILTSWTEHIRYFEEGDVMPRHLMTWPEPRLWPLRDKIVQREERVRWGLLG</sequence>
<dbReference type="OrthoDB" id="6555376at2"/>
<keyword evidence="3" id="KW-1185">Reference proteome</keyword>
<dbReference type="InterPro" id="IPR006597">
    <property type="entry name" value="Sel1-like"/>
</dbReference>
<evidence type="ECO:0000259" key="1">
    <source>
        <dbReference type="Pfam" id="PF19933"/>
    </source>
</evidence>